<dbReference type="SUPFAM" id="SSF82185">
    <property type="entry name" value="Histone H3 K4-specific methyltransferase SET7/9 N-terminal domain"/>
    <property type="match status" value="1"/>
</dbReference>
<protein>
    <recommendedName>
        <fullName evidence="3">MORN repeat variant</fullName>
    </recommendedName>
</protein>
<dbReference type="STRING" id="593133.SAMN04488006_1464"/>
<proteinExistence type="predicted"/>
<dbReference type="OrthoDB" id="1467310at2"/>
<gene>
    <name evidence="1" type="ORF">SAMN04488006_1464</name>
</gene>
<dbReference type="RefSeq" id="WP_090224312.1">
    <property type="nucleotide sequence ID" value="NZ_FOZP01000003.1"/>
</dbReference>
<dbReference type="Gene3D" id="2.20.110.10">
    <property type="entry name" value="Histone H3 K4-specific methyltransferase SET7/9 N-terminal domain"/>
    <property type="match status" value="1"/>
</dbReference>
<dbReference type="EMBL" id="FOZP01000003">
    <property type="protein sequence ID" value="SFS47095.1"/>
    <property type="molecule type" value="Genomic_DNA"/>
</dbReference>
<evidence type="ECO:0008006" key="3">
    <source>
        <dbReference type="Google" id="ProtNLM"/>
    </source>
</evidence>
<name>A0A1I6Q442_9FLAO</name>
<keyword evidence="2" id="KW-1185">Reference proteome</keyword>
<dbReference type="AlphaFoldDB" id="A0A1I6Q442"/>
<evidence type="ECO:0000313" key="2">
    <source>
        <dbReference type="Proteomes" id="UP000199312"/>
    </source>
</evidence>
<accession>A0A1I6Q442</accession>
<sequence>MKNLLLFFVLLFLSISTYSQTKYLPKTETKGNLQEITLYYENGTIMQHGFYTKEGKLHASWESYNTDGTRKCLATYNNGVKVGVWTYWNKDKVTKITYENNKVLKIEEFDAKELIKNTY</sequence>
<organism evidence="1 2">
    <name type="scientific">Lutibacter maritimus</name>
    <dbReference type="NCBI Taxonomy" id="593133"/>
    <lineage>
        <taxon>Bacteria</taxon>
        <taxon>Pseudomonadati</taxon>
        <taxon>Bacteroidota</taxon>
        <taxon>Flavobacteriia</taxon>
        <taxon>Flavobacteriales</taxon>
        <taxon>Flavobacteriaceae</taxon>
        <taxon>Lutibacter</taxon>
    </lineage>
</organism>
<dbReference type="Proteomes" id="UP000199312">
    <property type="component" value="Unassembled WGS sequence"/>
</dbReference>
<reference evidence="2" key="1">
    <citation type="submission" date="2016-10" db="EMBL/GenBank/DDBJ databases">
        <authorList>
            <person name="Varghese N."/>
            <person name="Submissions S."/>
        </authorList>
    </citation>
    <scope>NUCLEOTIDE SEQUENCE [LARGE SCALE GENOMIC DNA]</scope>
    <source>
        <strain evidence="2">DSM 24450</strain>
    </source>
</reference>
<evidence type="ECO:0000313" key="1">
    <source>
        <dbReference type="EMBL" id="SFS47095.1"/>
    </source>
</evidence>